<sequence length="63" mass="6778">MTASLVYFLVLLAVFSTMTLADVMSGNFKGPCYSDSNCAGVCKDEGYKSGHCSFWSGACWCDT</sequence>
<accession>I6MRL0</accession>
<evidence type="ECO:0000313" key="4">
    <source>
        <dbReference type="EMBL" id="AEM44809.2"/>
    </source>
</evidence>
<dbReference type="EMBL" id="JN230823">
    <property type="protein sequence ID" value="AEM44809.2"/>
    <property type="molecule type" value="mRNA"/>
</dbReference>
<keyword evidence="1" id="KW-1015">Disulfide bond</keyword>
<dbReference type="InterPro" id="IPR003614">
    <property type="entry name" value="Knottins"/>
</dbReference>
<dbReference type="AlphaFoldDB" id="I6MRL0"/>
<evidence type="ECO:0000256" key="2">
    <source>
        <dbReference type="SAM" id="SignalP"/>
    </source>
</evidence>
<protein>
    <submittedName>
        <fullName evidence="4">Mycin-9</fullName>
    </submittedName>
</protein>
<keyword evidence="2" id="KW-0732">Signal</keyword>
<feature type="chain" id="PRO_5003705532" evidence="2">
    <location>
        <begin position="22"/>
        <end position="63"/>
    </location>
</feature>
<dbReference type="CDD" id="cd00107">
    <property type="entry name" value="Knot1"/>
    <property type="match status" value="1"/>
</dbReference>
<dbReference type="Pfam" id="PF00304">
    <property type="entry name" value="Gamma-thionin"/>
    <property type="match status" value="1"/>
</dbReference>
<proteinExistence type="evidence at transcript level"/>
<feature type="domain" description="Knottins-like" evidence="3">
    <location>
        <begin position="20"/>
        <end position="62"/>
    </location>
</feature>
<dbReference type="GO" id="GO:0006952">
    <property type="term" value="P:defense response"/>
    <property type="evidence" value="ECO:0007669"/>
    <property type="project" value="InterPro"/>
</dbReference>
<dbReference type="PANTHER" id="PTHR33147:SF39">
    <property type="entry name" value="DRO1 PROTEIN-RELATED"/>
    <property type="match status" value="1"/>
</dbReference>
<feature type="signal peptide" evidence="2">
    <location>
        <begin position="1"/>
        <end position="21"/>
    </location>
</feature>
<dbReference type="InterPro" id="IPR036574">
    <property type="entry name" value="Scorpion_toxin-like_sf"/>
</dbReference>
<evidence type="ECO:0000259" key="3">
    <source>
        <dbReference type="SMART" id="SM00505"/>
    </source>
</evidence>
<dbReference type="Gene3D" id="3.30.30.10">
    <property type="entry name" value="Knottin, scorpion toxin-like"/>
    <property type="match status" value="1"/>
</dbReference>
<organism evidence="4">
    <name type="scientific">Caenorhabditis remanei</name>
    <name type="common">Caenorhabditis vulgaris</name>
    <dbReference type="NCBI Taxonomy" id="31234"/>
    <lineage>
        <taxon>Eukaryota</taxon>
        <taxon>Metazoa</taxon>
        <taxon>Ecdysozoa</taxon>
        <taxon>Nematoda</taxon>
        <taxon>Chromadorea</taxon>
        <taxon>Rhabditida</taxon>
        <taxon>Rhabditina</taxon>
        <taxon>Rhabditomorpha</taxon>
        <taxon>Rhabditoidea</taxon>
        <taxon>Rhabditidae</taxon>
        <taxon>Peloderinae</taxon>
        <taxon>Caenorhabditis</taxon>
    </lineage>
</organism>
<dbReference type="PANTHER" id="PTHR33147">
    <property type="entry name" value="DEFENSIN-LIKE PROTEIN 1"/>
    <property type="match status" value="1"/>
</dbReference>
<name>I6MRL0_CAERE</name>
<dbReference type="SMART" id="SM00505">
    <property type="entry name" value="Knot1"/>
    <property type="match status" value="1"/>
</dbReference>
<dbReference type="SUPFAM" id="SSF57095">
    <property type="entry name" value="Scorpion toxin-like"/>
    <property type="match status" value="1"/>
</dbReference>
<evidence type="ECO:0000256" key="1">
    <source>
        <dbReference type="ARBA" id="ARBA00023157"/>
    </source>
</evidence>
<reference evidence="4" key="1">
    <citation type="submission" date="2014-01" db="EMBL/GenBank/DDBJ databases">
        <title>A cDNA clone from Caenorhabditis remanei that encodes a drosomycin-related peptide (Cremycin).</title>
        <authorList>
            <person name="Zhu S."/>
            <person name="Gao B."/>
        </authorList>
    </citation>
    <scope>NUCLEOTIDE SEQUENCE</scope>
</reference>